<dbReference type="SMART" id="SM00650">
    <property type="entry name" value="rADc"/>
    <property type="match status" value="1"/>
</dbReference>
<dbReference type="Proteomes" id="UP000325155">
    <property type="component" value="Chromosome"/>
</dbReference>
<evidence type="ECO:0000259" key="5">
    <source>
        <dbReference type="SMART" id="SM00650"/>
    </source>
</evidence>
<reference evidence="6 7" key="1">
    <citation type="submission" date="2019-08" db="EMBL/GenBank/DDBJ databases">
        <title>Highly reduced genomes of protist endosymbionts show evolutionary convergence.</title>
        <authorList>
            <person name="George E."/>
            <person name="Husnik F."/>
            <person name="Tashyreva D."/>
            <person name="Prokopchuk G."/>
            <person name="Horak A."/>
            <person name="Kwong W.K."/>
            <person name="Lukes J."/>
            <person name="Keeling P.J."/>
        </authorList>
    </citation>
    <scope>NUCLEOTIDE SEQUENCE [LARGE SCALE GENOMIC DNA]</scope>
    <source>
        <strain evidence="6">1605</strain>
    </source>
</reference>
<feature type="domain" description="Ribosomal RNA adenine methylase transferase N-terminal" evidence="5">
    <location>
        <begin position="36"/>
        <end position="156"/>
    </location>
</feature>
<dbReference type="GO" id="GO:0003723">
    <property type="term" value="F:RNA binding"/>
    <property type="evidence" value="ECO:0007669"/>
    <property type="project" value="UniProtKB-KW"/>
</dbReference>
<dbReference type="Gene3D" id="3.40.50.150">
    <property type="entry name" value="Vaccinia Virus protein VP39"/>
    <property type="match status" value="1"/>
</dbReference>
<accession>A0A5C0UE15</accession>
<dbReference type="RefSeq" id="WP_148980794.1">
    <property type="nucleotide sequence ID" value="NZ_CP043315.1"/>
</dbReference>
<keyword evidence="1 6" id="KW-0489">Methyltransferase</keyword>
<sequence length="187" mass="20810">MAIFNKENIKFAKSWIKNPKRMGTFLPLSSKVGKKMIHSMPKVSDNGLILEIGSGSGALTEFISSSNNADKIICVEIDEELCKILQKKFPKAIIHNKSASKFNEYIPNDILNNVEVIISSIPFMSVGKTITKEIITSCVDVLKSNNGVIIHVAYTPFVPFASYGMKKVFCKSVWGIPMTYIHCYKAI</sequence>
<evidence type="ECO:0000256" key="1">
    <source>
        <dbReference type="ARBA" id="ARBA00022603"/>
    </source>
</evidence>
<dbReference type="CDD" id="cd02440">
    <property type="entry name" value="AdoMet_MTases"/>
    <property type="match status" value="1"/>
</dbReference>
<dbReference type="KEGG" id="cip:FZC35_00940"/>
<organism evidence="6 7">
    <name type="scientific">Candidatus Cytomitobacter indipagum</name>
    <dbReference type="NCBI Taxonomy" id="2601575"/>
    <lineage>
        <taxon>Bacteria</taxon>
        <taxon>Pseudomonadati</taxon>
        <taxon>Pseudomonadota</taxon>
        <taxon>Alphaproteobacteria</taxon>
        <taxon>Holosporales</taxon>
        <taxon>Holosporaceae</taxon>
        <taxon>Candidatus Cytomitobacter</taxon>
    </lineage>
</organism>
<gene>
    <name evidence="6" type="ORF">FZC35_00940</name>
</gene>
<dbReference type="SUPFAM" id="SSF53335">
    <property type="entry name" value="S-adenosyl-L-methionine-dependent methyltransferases"/>
    <property type="match status" value="1"/>
</dbReference>
<evidence type="ECO:0000256" key="2">
    <source>
        <dbReference type="ARBA" id="ARBA00022679"/>
    </source>
</evidence>
<evidence type="ECO:0000256" key="3">
    <source>
        <dbReference type="ARBA" id="ARBA00022691"/>
    </source>
</evidence>
<evidence type="ECO:0000313" key="7">
    <source>
        <dbReference type="Proteomes" id="UP000325155"/>
    </source>
</evidence>
<keyword evidence="7" id="KW-1185">Reference proteome</keyword>
<protein>
    <submittedName>
        <fullName evidence="6">Methyltransferase</fullName>
    </submittedName>
</protein>
<dbReference type="Pfam" id="PF00398">
    <property type="entry name" value="RrnaAD"/>
    <property type="match status" value="1"/>
</dbReference>
<dbReference type="InterPro" id="IPR020598">
    <property type="entry name" value="rRNA_Ade_methylase_Trfase_N"/>
</dbReference>
<evidence type="ECO:0000313" key="6">
    <source>
        <dbReference type="EMBL" id="QEK37947.1"/>
    </source>
</evidence>
<dbReference type="OrthoDB" id="9805585at2"/>
<keyword evidence="2 6" id="KW-0808">Transferase</keyword>
<keyword evidence="4" id="KW-0694">RNA-binding</keyword>
<name>A0A5C0UE15_9PROT</name>
<dbReference type="AlphaFoldDB" id="A0A5C0UE15"/>
<dbReference type="EMBL" id="CP043315">
    <property type="protein sequence ID" value="QEK37947.1"/>
    <property type="molecule type" value="Genomic_DNA"/>
</dbReference>
<keyword evidence="3" id="KW-0949">S-adenosyl-L-methionine</keyword>
<dbReference type="GO" id="GO:0000179">
    <property type="term" value="F:rRNA (adenine-N6,N6-)-dimethyltransferase activity"/>
    <property type="evidence" value="ECO:0007669"/>
    <property type="project" value="InterPro"/>
</dbReference>
<evidence type="ECO:0000256" key="4">
    <source>
        <dbReference type="ARBA" id="ARBA00022884"/>
    </source>
</evidence>
<dbReference type="PROSITE" id="PS01131">
    <property type="entry name" value="RRNA_A_DIMETH"/>
    <property type="match status" value="1"/>
</dbReference>
<dbReference type="InterPro" id="IPR020596">
    <property type="entry name" value="rRNA_Ade_Mease_Trfase_CS"/>
</dbReference>
<dbReference type="InterPro" id="IPR001737">
    <property type="entry name" value="KsgA/Erm"/>
</dbReference>
<dbReference type="InterPro" id="IPR029063">
    <property type="entry name" value="SAM-dependent_MTases_sf"/>
</dbReference>
<proteinExistence type="predicted"/>